<keyword evidence="1" id="KW-0732">Signal</keyword>
<dbReference type="RefSeq" id="WP_139226070.1">
    <property type="nucleotide sequence ID" value="NZ_FOSQ01000005.1"/>
</dbReference>
<dbReference type="OrthoDB" id="7280790at2"/>
<organism evidence="2 3">
    <name type="scientific">Falsiroseomonas stagni DSM 19981</name>
    <dbReference type="NCBI Taxonomy" id="1123062"/>
    <lineage>
        <taxon>Bacteria</taxon>
        <taxon>Pseudomonadati</taxon>
        <taxon>Pseudomonadota</taxon>
        <taxon>Alphaproteobacteria</taxon>
        <taxon>Acetobacterales</taxon>
        <taxon>Roseomonadaceae</taxon>
        <taxon>Falsiroseomonas</taxon>
    </lineage>
</organism>
<proteinExistence type="predicted"/>
<evidence type="ECO:0000256" key="1">
    <source>
        <dbReference type="SAM" id="SignalP"/>
    </source>
</evidence>
<dbReference type="AlphaFoldDB" id="A0A1I4BC60"/>
<keyword evidence="3" id="KW-1185">Reference proteome</keyword>
<gene>
    <name evidence="2" type="ORF">SAMN02745775_105118</name>
</gene>
<evidence type="ECO:0000313" key="2">
    <source>
        <dbReference type="EMBL" id="SFK65596.1"/>
    </source>
</evidence>
<accession>A0A1I4BC60</accession>
<sequence>MPARIDAVSMLQGLALGLLFTTAAARISATRAGAATGGLSLFRVVTMRGDMLIGLARQDIPGSGTGPEADRLAGRIAAEGELTAWRYVVRRGADGTTRLVARDRVCLLRQDVLMLEPHAPAIPVLPPPGP</sequence>
<dbReference type="STRING" id="1123062.SAMN02745775_105118"/>
<dbReference type="EMBL" id="FOSQ01000005">
    <property type="protein sequence ID" value="SFK65596.1"/>
    <property type="molecule type" value="Genomic_DNA"/>
</dbReference>
<name>A0A1I4BC60_9PROT</name>
<dbReference type="Proteomes" id="UP000199473">
    <property type="component" value="Unassembled WGS sequence"/>
</dbReference>
<evidence type="ECO:0000313" key="3">
    <source>
        <dbReference type="Proteomes" id="UP000199473"/>
    </source>
</evidence>
<reference evidence="2 3" key="1">
    <citation type="submission" date="2016-10" db="EMBL/GenBank/DDBJ databases">
        <authorList>
            <person name="de Groot N.N."/>
        </authorList>
    </citation>
    <scope>NUCLEOTIDE SEQUENCE [LARGE SCALE GENOMIC DNA]</scope>
    <source>
        <strain evidence="2 3">DSM 19981</strain>
    </source>
</reference>
<feature type="signal peptide" evidence="1">
    <location>
        <begin position="1"/>
        <end position="25"/>
    </location>
</feature>
<feature type="chain" id="PRO_5011699143" evidence="1">
    <location>
        <begin position="26"/>
        <end position="130"/>
    </location>
</feature>
<protein>
    <submittedName>
        <fullName evidence="2">Uncharacterized protein</fullName>
    </submittedName>
</protein>